<evidence type="ECO:0000256" key="1">
    <source>
        <dbReference type="SAM" id="SignalP"/>
    </source>
</evidence>
<dbReference type="Pfam" id="PF19089">
    <property type="entry name" value="DUF5777"/>
    <property type="match status" value="1"/>
</dbReference>
<sequence length="290" mass="32487">MNSVRLFITLLLAFITMNSSGQDLLDQLRASSDNDPRPVTGTFKGTRIINGQSIETRGKGNLEVIISHRFGRINSGSYNLFGLDDANVRLGLEYSILDRLTIGLGRNSLNKVYDSYIKGRILQQKTKGSPVSITWVSDFSIYTLKRPELPMTFERRLRYVHQALVARKFNSILSIQFMPSYVHRNLVPTEIEGNDLFALGMAAKVSLSRRVGITGEYYYRFGNDLPGYNSLGLGIEIETGGHVFQLQFTNSNEMTPSGFIPSTTGNFFDGDIHFGFNISRSFQVGKGRLD</sequence>
<gene>
    <name evidence="3" type="ORF">SAMN05444394_2003</name>
</gene>
<keyword evidence="1" id="KW-0732">Signal</keyword>
<reference evidence="4" key="1">
    <citation type="submission" date="2016-11" db="EMBL/GenBank/DDBJ databases">
        <authorList>
            <person name="Varghese N."/>
            <person name="Submissions S."/>
        </authorList>
    </citation>
    <scope>NUCLEOTIDE SEQUENCE [LARGE SCALE GENOMIC DNA]</scope>
    <source>
        <strain evidence="4">DSM 15292</strain>
    </source>
</reference>
<accession>A0A1N6ED58</accession>
<organism evidence="3 4">
    <name type="scientific">Algoriphagus halophilus</name>
    <dbReference type="NCBI Taxonomy" id="226505"/>
    <lineage>
        <taxon>Bacteria</taxon>
        <taxon>Pseudomonadati</taxon>
        <taxon>Bacteroidota</taxon>
        <taxon>Cytophagia</taxon>
        <taxon>Cytophagales</taxon>
        <taxon>Cyclobacteriaceae</taxon>
        <taxon>Algoriphagus</taxon>
    </lineage>
</organism>
<protein>
    <recommendedName>
        <fullName evidence="2">DUF5777 domain-containing protein</fullName>
    </recommendedName>
</protein>
<dbReference type="AlphaFoldDB" id="A0A1N6ED58"/>
<evidence type="ECO:0000259" key="2">
    <source>
        <dbReference type="Pfam" id="PF19089"/>
    </source>
</evidence>
<feature type="chain" id="PRO_5013360201" description="DUF5777 domain-containing protein" evidence="1">
    <location>
        <begin position="22"/>
        <end position="290"/>
    </location>
</feature>
<dbReference type="Proteomes" id="UP000185221">
    <property type="component" value="Unassembled WGS sequence"/>
</dbReference>
<feature type="signal peptide" evidence="1">
    <location>
        <begin position="1"/>
        <end position="21"/>
    </location>
</feature>
<dbReference type="InterPro" id="IPR045916">
    <property type="entry name" value="DUF5777"/>
</dbReference>
<dbReference type="STRING" id="226505.SAMN05444394_2003"/>
<dbReference type="RefSeq" id="WP_074224672.1">
    <property type="nucleotide sequence ID" value="NZ_FSRC01000001.1"/>
</dbReference>
<evidence type="ECO:0000313" key="3">
    <source>
        <dbReference type="EMBL" id="SIN80982.1"/>
    </source>
</evidence>
<proteinExistence type="predicted"/>
<name>A0A1N6ED58_9BACT</name>
<dbReference type="EMBL" id="FSRC01000001">
    <property type="protein sequence ID" value="SIN80982.1"/>
    <property type="molecule type" value="Genomic_DNA"/>
</dbReference>
<evidence type="ECO:0000313" key="4">
    <source>
        <dbReference type="Proteomes" id="UP000185221"/>
    </source>
</evidence>
<keyword evidence="4" id="KW-1185">Reference proteome</keyword>
<dbReference type="OrthoDB" id="1117410at2"/>
<feature type="domain" description="DUF5777" evidence="2">
    <location>
        <begin position="43"/>
        <end position="282"/>
    </location>
</feature>